<gene>
    <name evidence="2" type="ORF">UR73_C0038G0022</name>
</gene>
<sequence length="71" mass="8510">MSCRICKRNNCTESFHSFEAQEEHDEKYGEYENQIDELKDEIKRLKAENKILYGYITNEYINEVDEKLASL</sequence>
<dbReference type="Proteomes" id="UP000034816">
    <property type="component" value="Unassembled WGS sequence"/>
</dbReference>
<evidence type="ECO:0000256" key="1">
    <source>
        <dbReference type="SAM" id="Coils"/>
    </source>
</evidence>
<keyword evidence="1" id="KW-0175">Coiled coil</keyword>
<evidence type="ECO:0000313" key="2">
    <source>
        <dbReference type="EMBL" id="KKP74589.1"/>
    </source>
</evidence>
<name>A0A0G0BZ05_9BACT</name>
<feature type="coiled-coil region" evidence="1">
    <location>
        <begin position="21"/>
        <end position="55"/>
    </location>
</feature>
<organism evidence="2 3">
    <name type="scientific">candidate division WS6 bacterium GW2011_GWF1_35_23</name>
    <dbReference type="NCBI Taxonomy" id="1619097"/>
    <lineage>
        <taxon>Bacteria</taxon>
        <taxon>Candidatus Dojkabacteria</taxon>
    </lineage>
</organism>
<protein>
    <submittedName>
        <fullName evidence="2">Uncharacterized protein</fullName>
    </submittedName>
</protein>
<dbReference type="EMBL" id="LBQH01000038">
    <property type="protein sequence ID" value="KKP74589.1"/>
    <property type="molecule type" value="Genomic_DNA"/>
</dbReference>
<dbReference type="AlphaFoldDB" id="A0A0G0BZ05"/>
<proteinExistence type="predicted"/>
<comment type="caution">
    <text evidence="2">The sequence shown here is derived from an EMBL/GenBank/DDBJ whole genome shotgun (WGS) entry which is preliminary data.</text>
</comment>
<reference evidence="2 3" key="1">
    <citation type="journal article" date="2015" name="Nature">
        <title>rRNA introns, odd ribosomes, and small enigmatic genomes across a large radiation of phyla.</title>
        <authorList>
            <person name="Brown C.T."/>
            <person name="Hug L.A."/>
            <person name="Thomas B.C."/>
            <person name="Sharon I."/>
            <person name="Castelle C.J."/>
            <person name="Singh A."/>
            <person name="Wilkins M.J."/>
            <person name="Williams K.H."/>
            <person name="Banfield J.F."/>
        </authorList>
    </citation>
    <scope>NUCLEOTIDE SEQUENCE [LARGE SCALE GENOMIC DNA]</scope>
</reference>
<evidence type="ECO:0000313" key="3">
    <source>
        <dbReference type="Proteomes" id="UP000034816"/>
    </source>
</evidence>
<accession>A0A0G0BZ05</accession>